<evidence type="ECO:0000256" key="8">
    <source>
        <dbReference type="ARBA" id="ARBA00023078"/>
    </source>
</evidence>
<reference evidence="13" key="1">
    <citation type="journal article" date="2015" name="BMC Plant Biol.">
        <title>NDH expression marks major transitions in plant evolution and reveals coordinate intracellular gene loss.</title>
        <authorList>
            <person name="Ruhlman T.A."/>
            <person name="Chang W.J."/>
            <person name="Chen J.J."/>
            <person name="Huang Y.T."/>
            <person name="Chan M.T."/>
            <person name="Zhang J."/>
            <person name="Liao D.C."/>
            <person name="Blazier J.C."/>
            <person name="Jin X."/>
            <person name="Shih M.C."/>
            <person name="Jansen R.K."/>
            <person name="Lin C.S."/>
        </authorList>
    </citation>
    <scope>NUCLEOTIDE SEQUENCE</scope>
</reference>
<evidence type="ECO:0000256" key="1">
    <source>
        <dbReference type="ARBA" id="ARBA00000971"/>
    </source>
</evidence>
<dbReference type="EC" id="5.2.1.8" evidence="4 11"/>
<evidence type="ECO:0000313" key="13">
    <source>
        <dbReference type="EMBL" id="AKG63419.1"/>
    </source>
</evidence>
<sequence length="233" mass="24942">MAVSTTLSVSLPKPQFLRSSLFPKHSLYNLRPTLQSSRSCPSSVVVVNNAKQLNPVAPIKKCLFDVGIGILVASAFVLSPTDANATRVEYYATVEEPSCDLSFARSGLGYCDVIVGPGKEAPRGELINIHYTARFADGTVFDSSYKRGRPLTMRIGMGKVTKGLDQGIGGGEGVPPMQIGGERRLRIPPQLAYGPEPAGCFSGDCNIPGNATLLYEIKLVGMYTGNRSLLTDK</sequence>
<evidence type="ECO:0000256" key="10">
    <source>
        <dbReference type="ARBA" id="ARBA00023157"/>
    </source>
</evidence>
<keyword evidence="8" id="KW-0793">Thylakoid</keyword>
<dbReference type="FunFam" id="3.10.50.40:FF:000032">
    <property type="entry name" value="Peptidylprolyl isomerase"/>
    <property type="match status" value="1"/>
</dbReference>
<evidence type="ECO:0000256" key="6">
    <source>
        <dbReference type="ARBA" id="ARBA00022640"/>
    </source>
</evidence>
<comment type="similarity">
    <text evidence="3">Belongs to the FKBP-type PPIase family.</text>
</comment>
<dbReference type="PANTHER" id="PTHR47833">
    <property type="entry name" value="PHOTOSYNTHETIC NDH SUBUNIT OF LUMENAL LOCATION 4, CHLOROPLASTIC"/>
    <property type="match status" value="1"/>
</dbReference>
<dbReference type="InterPro" id="IPR046357">
    <property type="entry name" value="PPIase_dom_sf"/>
</dbReference>
<keyword evidence="11" id="KW-0413">Isomerase</keyword>
<dbReference type="GO" id="GO:0009543">
    <property type="term" value="C:chloroplast thylakoid lumen"/>
    <property type="evidence" value="ECO:0007669"/>
    <property type="project" value="UniProtKB-SubCell"/>
</dbReference>
<evidence type="ECO:0000259" key="12">
    <source>
        <dbReference type="PROSITE" id="PS50059"/>
    </source>
</evidence>
<keyword evidence="10" id="KW-1015">Disulfide bond</keyword>
<dbReference type="PROSITE" id="PS50059">
    <property type="entry name" value="FKBP_PPIASE"/>
    <property type="match status" value="1"/>
</dbReference>
<evidence type="ECO:0000256" key="5">
    <source>
        <dbReference type="ARBA" id="ARBA00022528"/>
    </source>
</evidence>
<dbReference type="InterPro" id="IPR044183">
    <property type="entry name" value="PNSL4/FKBP13-like"/>
</dbReference>
<keyword evidence="7" id="KW-0809">Transit peptide</keyword>
<dbReference type="AlphaFoldDB" id="A0A0F7CZ83"/>
<evidence type="ECO:0000256" key="4">
    <source>
        <dbReference type="ARBA" id="ARBA00013194"/>
    </source>
</evidence>
<proteinExistence type="evidence at transcript level"/>
<dbReference type="EMBL" id="KM585319">
    <property type="protein sequence ID" value="AKG63419.1"/>
    <property type="molecule type" value="mRNA"/>
</dbReference>
<evidence type="ECO:0000256" key="9">
    <source>
        <dbReference type="ARBA" id="ARBA00023110"/>
    </source>
</evidence>
<protein>
    <recommendedName>
        <fullName evidence="4 11">peptidylprolyl isomerase</fullName>
        <ecNumber evidence="4 11">5.2.1.8</ecNumber>
    </recommendedName>
</protein>
<evidence type="ECO:0000256" key="3">
    <source>
        <dbReference type="ARBA" id="ARBA00006577"/>
    </source>
</evidence>
<keyword evidence="6" id="KW-0934">Plastid</keyword>
<keyword evidence="9 11" id="KW-0697">Rotamase</keyword>
<dbReference type="Pfam" id="PF00254">
    <property type="entry name" value="FKBP_C"/>
    <property type="match status" value="1"/>
</dbReference>
<evidence type="ECO:0000256" key="7">
    <source>
        <dbReference type="ARBA" id="ARBA00022946"/>
    </source>
</evidence>
<keyword evidence="5" id="KW-0150">Chloroplast</keyword>
<comment type="subcellular location">
    <subcellularLocation>
        <location evidence="2">Plastid</location>
        <location evidence="2">Chloroplast thylakoid lumen</location>
    </subcellularLocation>
</comment>
<organism evidence="13">
    <name type="scientific">Erodium texanum</name>
    <name type="common">Texas stork's bill</name>
    <dbReference type="NCBI Taxonomy" id="28960"/>
    <lineage>
        <taxon>Eukaryota</taxon>
        <taxon>Viridiplantae</taxon>
        <taxon>Streptophyta</taxon>
        <taxon>Embryophyta</taxon>
        <taxon>Tracheophyta</taxon>
        <taxon>Spermatophyta</taxon>
        <taxon>Magnoliopsida</taxon>
        <taxon>eudicotyledons</taxon>
        <taxon>Gunneridae</taxon>
        <taxon>Pentapetalae</taxon>
        <taxon>rosids</taxon>
        <taxon>malvids</taxon>
        <taxon>Geraniales</taxon>
        <taxon>Geraniaceae</taxon>
        <taxon>Erodium</taxon>
    </lineage>
</organism>
<feature type="domain" description="PPIase FKBP-type" evidence="12">
    <location>
        <begin position="124"/>
        <end position="223"/>
    </location>
</feature>
<accession>A0A0F7CZ83</accession>
<dbReference type="InterPro" id="IPR001179">
    <property type="entry name" value="PPIase_FKBP_dom"/>
</dbReference>
<evidence type="ECO:0000256" key="2">
    <source>
        <dbReference type="ARBA" id="ARBA00004456"/>
    </source>
</evidence>
<dbReference type="Gene3D" id="3.10.50.40">
    <property type="match status" value="1"/>
</dbReference>
<dbReference type="PANTHER" id="PTHR47833:SF1">
    <property type="entry name" value="PHOTOSYNTHETIC NDH SUBUNIT OF LUMENAL LOCATION 4, CHLOROPLASTIC"/>
    <property type="match status" value="1"/>
</dbReference>
<name>A0A0F7CZ83_EROTE</name>
<dbReference type="SUPFAM" id="SSF54534">
    <property type="entry name" value="FKBP-like"/>
    <property type="match status" value="1"/>
</dbReference>
<evidence type="ECO:0000256" key="11">
    <source>
        <dbReference type="PROSITE-ProRule" id="PRU00277"/>
    </source>
</evidence>
<comment type="catalytic activity">
    <reaction evidence="1 11">
        <text>[protein]-peptidylproline (omega=180) = [protein]-peptidylproline (omega=0)</text>
        <dbReference type="Rhea" id="RHEA:16237"/>
        <dbReference type="Rhea" id="RHEA-COMP:10747"/>
        <dbReference type="Rhea" id="RHEA-COMP:10748"/>
        <dbReference type="ChEBI" id="CHEBI:83833"/>
        <dbReference type="ChEBI" id="CHEBI:83834"/>
        <dbReference type="EC" id="5.2.1.8"/>
    </reaction>
</comment>
<gene>
    <name evidence="13" type="primary">FKBP16-2</name>
</gene>
<dbReference type="GO" id="GO:0003755">
    <property type="term" value="F:peptidyl-prolyl cis-trans isomerase activity"/>
    <property type="evidence" value="ECO:0007669"/>
    <property type="project" value="UniProtKB-KW"/>
</dbReference>